<evidence type="ECO:0000313" key="8">
    <source>
        <dbReference type="Proteomes" id="UP000036503"/>
    </source>
</evidence>
<evidence type="ECO:0000256" key="3">
    <source>
        <dbReference type="ARBA" id="ARBA00022692"/>
    </source>
</evidence>
<feature type="transmembrane region" description="Helical" evidence="6">
    <location>
        <begin position="39"/>
        <end position="58"/>
    </location>
</feature>
<evidence type="ECO:0000313" key="7">
    <source>
        <dbReference type="EMBL" id="KMO87259.1"/>
    </source>
</evidence>
<organism evidence="7 8">
    <name type="scientific">Megasphaera cerevisiae DSM 20462</name>
    <dbReference type="NCBI Taxonomy" id="1122219"/>
    <lineage>
        <taxon>Bacteria</taxon>
        <taxon>Bacillati</taxon>
        <taxon>Bacillota</taxon>
        <taxon>Negativicutes</taxon>
        <taxon>Veillonellales</taxon>
        <taxon>Veillonellaceae</taxon>
        <taxon>Megasphaera</taxon>
    </lineage>
</organism>
<keyword evidence="3 6" id="KW-0812">Transmembrane</keyword>
<dbReference type="InterPro" id="IPR001123">
    <property type="entry name" value="LeuE-type"/>
</dbReference>
<dbReference type="PANTHER" id="PTHR30086:SF20">
    <property type="entry name" value="ARGININE EXPORTER PROTEIN ARGO-RELATED"/>
    <property type="match status" value="1"/>
</dbReference>
<keyword evidence="8" id="KW-1185">Reference proteome</keyword>
<dbReference type="Pfam" id="PF01810">
    <property type="entry name" value="LysE"/>
    <property type="match status" value="1"/>
</dbReference>
<dbReference type="GO" id="GO:0005886">
    <property type="term" value="C:plasma membrane"/>
    <property type="evidence" value="ECO:0007669"/>
    <property type="project" value="UniProtKB-SubCell"/>
</dbReference>
<dbReference type="Proteomes" id="UP000036503">
    <property type="component" value="Unassembled WGS sequence"/>
</dbReference>
<dbReference type="EMBL" id="LEKT01000007">
    <property type="protein sequence ID" value="KMO87259.1"/>
    <property type="molecule type" value="Genomic_DNA"/>
</dbReference>
<name>A0A0J6WXA9_9FIRM</name>
<dbReference type="GO" id="GO:0033228">
    <property type="term" value="P:cysteine export across plasma membrane"/>
    <property type="evidence" value="ECO:0007669"/>
    <property type="project" value="TreeGrafter"/>
</dbReference>
<proteinExistence type="predicted"/>
<evidence type="ECO:0000256" key="5">
    <source>
        <dbReference type="ARBA" id="ARBA00023136"/>
    </source>
</evidence>
<feature type="transmembrane region" description="Helical" evidence="6">
    <location>
        <begin position="65"/>
        <end position="86"/>
    </location>
</feature>
<accession>A0A0J6WXA9</accession>
<dbReference type="AlphaFoldDB" id="A0A0J6WXA9"/>
<evidence type="ECO:0000256" key="4">
    <source>
        <dbReference type="ARBA" id="ARBA00022989"/>
    </source>
</evidence>
<dbReference type="PANTHER" id="PTHR30086">
    <property type="entry name" value="ARGININE EXPORTER PROTEIN ARGO"/>
    <property type="match status" value="1"/>
</dbReference>
<evidence type="ECO:0000256" key="2">
    <source>
        <dbReference type="ARBA" id="ARBA00022475"/>
    </source>
</evidence>
<keyword evidence="4 6" id="KW-1133">Transmembrane helix</keyword>
<feature type="transmembrane region" description="Helical" evidence="6">
    <location>
        <begin position="173"/>
        <end position="192"/>
    </location>
</feature>
<evidence type="ECO:0000256" key="6">
    <source>
        <dbReference type="SAM" id="Phobius"/>
    </source>
</evidence>
<sequence>MFNWWLFLSYAIVTAVTPGPNNLMSLSNAARFGFRNSFPFNLGIWAGFSLVMIVCTFFCNTLSSLLPAVELPMLIAGAAYLLWLSWKTFQCSSLTEADSSGHGFGSGLVLQFINPKIYIYGIVSMEAYILPYYQGQWESLFFFAMLLAFIGFVFTLGWALFGSMFTFLFSRHARMTNTIMSMLLGYCAISLFL</sequence>
<dbReference type="InParanoid" id="A0A0J6WXA9"/>
<comment type="subcellular location">
    <subcellularLocation>
        <location evidence="1">Cell membrane</location>
        <topology evidence="1">Multi-pass membrane protein</topology>
    </subcellularLocation>
</comment>
<reference evidence="7 8" key="1">
    <citation type="submission" date="2015-06" db="EMBL/GenBank/DDBJ databases">
        <title>Draft genome sequence of beer spoilage bacterium Megasphaera cerevisiae type strain 20462.</title>
        <authorList>
            <person name="Kutumbaka K."/>
            <person name="Pasmowitz J."/>
            <person name="Mategko J."/>
            <person name="Reyes D."/>
            <person name="Friedrich A."/>
            <person name="Han S."/>
            <person name="Martens-Habbena W."/>
            <person name="Neal-McKinney J."/>
            <person name="Janagama H.K."/>
            <person name="Nadala C."/>
            <person name="Samadpour M."/>
        </authorList>
    </citation>
    <scope>NUCLEOTIDE SEQUENCE [LARGE SCALE GENOMIC DNA]</scope>
    <source>
        <strain evidence="7 8">DSM 20462</strain>
    </source>
</reference>
<keyword evidence="5 6" id="KW-0472">Membrane</keyword>
<dbReference type="OrthoDB" id="198428at2"/>
<comment type="caution">
    <text evidence="7">The sequence shown here is derived from an EMBL/GenBank/DDBJ whole genome shotgun (WGS) entry which is preliminary data.</text>
</comment>
<gene>
    <name evidence="7" type="ORF">AB840_03320</name>
</gene>
<dbReference type="GO" id="GO:0015171">
    <property type="term" value="F:amino acid transmembrane transporter activity"/>
    <property type="evidence" value="ECO:0007669"/>
    <property type="project" value="TreeGrafter"/>
</dbReference>
<evidence type="ECO:0000256" key="1">
    <source>
        <dbReference type="ARBA" id="ARBA00004651"/>
    </source>
</evidence>
<keyword evidence="2" id="KW-1003">Cell membrane</keyword>
<feature type="transmembrane region" description="Helical" evidence="6">
    <location>
        <begin position="140"/>
        <end position="161"/>
    </location>
</feature>
<protein>
    <submittedName>
        <fullName evidence="7">Amino acid transporter LysE</fullName>
    </submittedName>
</protein>
<dbReference type="PATRIC" id="fig|1122219.3.peg.2758"/>